<reference evidence="1" key="1">
    <citation type="submission" date="2017-07" db="EMBL/GenBank/DDBJ databases">
        <title>Leptospira spp. isolated from tropical soils.</title>
        <authorList>
            <person name="Thibeaux R."/>
            <person name="Iraola G."/>
            <person name="Ferres I."/>
            <person name="Bierque E."/>
            <person name="Girault D."/>
            <person name="Soupe-Gilbert M.-E."/>
            <person name="Picardeau M."/>
            <person name="Goarant C."/>
        </authorList>
    </citation>
    <scope>NUCLEOTIDE SEQUENCE [LARGE SCALE GENOMIC DNA]</scope>
    <source>
        <strain evidence="1">ATI7-C-A5</strain>
    </source>
</reference>
<dbReference type="AlphaFoldDB" id="A0A2N0B8N6"/>
<organism evidence="1">
    <name type="scientific">Leptospira ellisii</name>
    <dbReference type="NCBI Taxonomy" id="2023197"/>
    <lineage>
        <taxon>Bacteria</taxon>
        <taxon>Pseudomonadati</taxon>
        <taxon>Spirochaetota</taxon>
        <taxon>Spirochaetia</taxon>
        <taxon>Leptospirales</taxon>
        <taxon>Leptospiraceae</taxon>
        <taxon>Leptospira</taxon>
    </lineage>
</organism>
<protein>
    <submittedName>
        <fullName evidence="1">Uncharacterized protein</fullName>
    </submittedName>
</protein>
<name>A0A2N0B8N6_9LEPT</name>
<sequence length="533" mass="60038">MDSVDILETSDLIPEDTQFQIQFSTLNWAPGTYTIFAEGIPASEYPKVVDSITITTPADTIALDRVRSDMIVNNRSVYLYNSYGTPIVDIGYLYRGSPYILAANLNQLQTLNNSVEVDLKKLNLLQKSSILSIKLISDTIKRRISTTCSTINDHLISLANYPQGILTVWITAPSSIKFQHSTDESLNFKISHNASGNCSDTVQTKELSRKLIDTLAVRPAIPTNTNTPVDTIKVRLVRFGDTQFITTTSLNSWANTFRTAFQNGTKQYFNLNVQGVHRFSMIQPDVNQSLVTDWYNALLKTPGKKPLNLNHTNERLLATMLYYEENPSMIKTHLKKLYPARQNGEDVTIYLIDLLGLNGLESEALGSANPVEGSAFSSVTDLFFGYAHSNLDAFRTETFGVITYHFDPSLVSNCNGCTLPISNSTEYVQALRQNTPSNSQYNIALHELGHTAWYYKAGEIEVRDFPLGAQPFNLKYQGAQAQGASYIDRSKAHYRKNEYMSYDRDRESLTLTYGDILIERLLARYNFYLQEQP</sequence>
<accession>A0A2N0BNF2</accession>
<proteinExistence type="predicted"/>
<dbReference type="EMBL" id="NPEF01000096">
    <property type="protein sequence ID" value="PJZ92912.1"/>
    <property type="molecule type" value="Genomic_DNA"/>
</dbReference>
<evidence type="ECO:0000313" key="1">
    <source>
        <dbReference type="EMBL" id="PJZ92912.1"/>
    </source>
</evidence>
<accession>A0A2N0B8N6</accession>
<comment type="caution">
    <text evidence="1">The sequence shown here is derived from an EMBL/GenBank/DDBJ whole genome shotgun (WGS) entry which is preliminary data.</text>
</comment>
<gene>
    <name evidence="1" type="ORF">CH379_10655</name>
</gene>